<dbReference type="SUPFAM" id="SSF57889">
    <property type="entry name" value="Cysteine-rich domain"/>
    <property type="match status" value="2"/>
</dbReference>
<dbReference type="InterPro" id="IPR046349">
    <property type="entry name" value="C1-like_sf"/>
</dbReference>
<reference evidence="3 4" key="1">
    <citation type="journal article" date="2006" name="Science">
        <title>The genome of black cottonwood, Populus trichocarpa (Torr. &amp; Gray).</title>
        <authorList>
            <person name="Tuskan G.A."/>
            <person name="Difazio S."/>
            <person name="Jansson S."/>
            <person name="Bohlmann J."/>
            <person name="Grigoriev I."/>
            <person name="Hellsten U."/>
            <person name="Putnam N."/>
            <person name="Ralph S."/>
            <person name="Rombauts S."/>
            <person name="Salamov A."/>
            <person name="Schein J."/>
            <person name="Sterck L."/>
            <person name="Aerts A."/>
            <person name="Bhalerao R.R."/>
            <person name="Bhalerao R.P."/>
            <person name="Blaudez D."/>
            <person name="Boerjan W."/>
            <person name="Brun A."/>
            <person name="Brunner A."/>
            <person name="Busov V."/>
            <person name="Campbell M."/>
            <person name="Carlson J."/>
            <person name="Chalot M."/>
            <person name="Chapman J."/>
            <person name="Chen G.L."/>
            <person name="Cooper D."/>
            <person name="Coutinho P.M."/>
            <person name="Couturier J."/>
            <person name="Covert S."/>
            <person name="Cronk Q."/>
            <person name="Cunningham R."/>
            <person name="Davis J."/>
            <person name="Degroeve S."/>
            <person name="Dejardin A."/>
            <person name="Depamphilis C."/>
            <person name="Detter J."/>
            <person name="Dirks B."/>
            <person name="Dubchak I."/>
            <person name="Duplessis S."/>
            <person name="Ehlting J."/>
            <person name="Ellis B."/>
            <person name="Gendler K."/>
            <person name="Goodstein D."/>
            <person name="Gribskov M."/>
            <person name="Grimwood J."/>
            <person name="Groover A."/>
            <person name="Gunter L."/>
            <person name="Hamberger B."/>
            <person name="Heinze B."/>
            <person name="Helariutta Y."/>
            <person name="Henrissat B."/>
            <person name="Holligan D."/>
            <person name="Holt R."/>
            <person name="Huang W."/>
            <person name="Islam-Faridi N."/>
            <person name="Jones S."/>
            <person name="Jones-Rhoades M."/>
            <person name="Jorgensen R."/>
            <person name="Joshi C."/>
            <person name="Kangasjarvi J."/>
            <person name="Karlsson J."/>
            <person name="Kelleher C."/>
            <person name="Kirkpatrick R."/>
            <person name="Kirst M."/>
            <person name="Kohler A."/>
            <person name="Kalluri U."/>
            <person name="Larimer F."/>
            <person name="Leebens-Mack J."/>
            <person name="Leple J.C."/>
            <person name="Locascio P."/>
            <person name="Lou Y."/>
            <person name="Lucas S."/>
            <person name="Martin F."/>
            <person name="Montanini B."/>
            <person name="Napoli C."/>
            <person name="Nelson D.R."/>
            <person name="Nelson C."/>
            <person name="Nieminen K."/>
            <person name="Nilsson O."/>
            <person name="Pereda V."/>
            <person name="Peter G."/>
            <person name="Philippe R."/>
            <person name="Pilate G."/>
            <person name="Poliakov A."/>
            <person name="Razumovskaya J."/>
            <person name="Richardson P."/>
            <person name="Rinaldi C."/>
            <person name="Ritland K."/>
            <person name="Rouze P."/>
            <person name="Ryaboy D."/>
            <person name="Schmutz J."/>
            <person name="Schrader J."/>
            <person name="Segerman B."/>
            <person name="Shin H."/>
            <person name="Siddiqui A."/>
            <person name="Sterky F."/>
            <person name="Terry A."/>
            <person name="Tsai C.J."/>
            <person name="Uberbacher E."/>
            <person name="Unneberg P."/>
            <person name="Vahala J."/>
            <person name="Wall K."/>
            <person name="Wessler S."/>
            <person name="Yang G."/>
            <person name="Yin T."/>
            <person name="Douglas C."/>
            <person name="Marra M."/>
            <person name="Sandberg G."/>
            <person name="Van de Peer Y."/>
            <person name="Rokhsar D."/>
        </authorList>
    </citation>
    <scope>NUCLEOTIDE SEQUENCE [LARGE SCALE GENOMIC DNA]</scope>
    <source>
        <strain evidence="4">cv. Nisqually</strain>
    </source>
</reference>
<feature type="domain" description="DC1" evidence="2">
    <location>
        <begin position="215"/>
        <end position="264"/>
    </location>
</feature>
<dbReference type="OrthoDB" id="1884766at2759"/>
<proteinExistence type="predicted"/>
<sequence>MFEPQIAWLEMVADLKGKGKKKTWKLKKGASIKGILNVCLEINKVNREKNNLLTLLQLPYIHRFVNDGSSEGNLQKRGDIMAAKPLIGRKNSLRPCVKHFSHSHPLRPVDVKEEEESICSGCELDLSGSAYKCTKSTCDFFLHKSCFELPRELEHTSHPQHLLVLLSSPPGDDSKFTCNACGDYGTSFAYHCATCQFNLHVGCAFLPKTMKHVDHNHPLTLSYSTNFLDKEGLVFTCDVCRKEVSQTSWVYYCLDCDYGTDLHCTTPSEC</sequence>
<accession>A0A2K2C280</accession>
<dbReference type="InParanoid" id="A0A2K2C280"/>
<dbReference type="Gramene" id="Potri.001G229900.1.v4.1">
    <property type="protein sequence ID" value="Potri.001G229900.1.v4.1"/>
    <property type="gene ID" value="Potri.001G229900.v4.1"/>
</dbReference>
<evidence type="ECO:0000259" key="2">
    <source>
        <dbReference type="Pfam" id="PF03107"/>
    </source>
</evidence>
<organism evidence="3 4">
    <name type="scientific">Populus trichocarpa</name>
    <name type="common">Western balsam poplar</name>
    <name type="synonym">Populus balsamifera subsp. trichocarpa</name>
    <dbReference type="NCBI Taxonomy" id="3694"/>
    <lineage>
        <taxon>Eukaryota</taxon>
        <taxon>Viridiplantae</taxon>
        <taxon>Streptophyta</taxon>
        <taxon>Embryophyta</taxon>
        <taxon>Tracheophyta</taxon>
        <taxon>Spermatophyta</taxon>
        <taxon>Magnoliopsida</taxon>
        <taxon>eudicotyledons</taxon>
        <taxon>Gunneridae</taxon>
        <taxon>Pentapetalae</taxon>
        <taxon>rosids</taxon>
        <taxon>fabids</taxon>
        <taxon>Malpighiales</taxon>
        <taxon>Salicaceae</taxon>
        <taxon>Saliceae</taxon>
        <taxon>Populus</taxon>
    </lineage>
</organism>
<keyword evidence="4" id="KW-1185">Reference proteome</keyword>
<dbReference type="Proteomes" id="UP000006729">
    <property type="component" value="Chromosome 1"/>
</dbReference>
<name>A0A2K2C280_POPTR</name>
<dbReference type="PANTHER" id="PTHR46288:SF27">
    <property type="entry name" value="CYSTEINE_HISTIDINE-RICH C1 DOMAIN FAMILY PROTEIN"/>
    <property type="match status" value="1"/>
</dbReference>
<dbReference type="AlphaFoldDB" id="A0A2K2C280"/>
<evidence type="ECO:0000313" key="4">
    <source>
        <dbReference type="Proteomes" id="UP000006729"/>
    </source>
</evidence>
<evidence type="ECO:0000313" key="3">
    <source>
        <dbReference type="EMBL" id="PNT56132.2"/>
    </source>
</evidence>
<gene>
    <name evidence="3" type="ORF">POPTR_001G229900</name>
</gene>
<keyword evidence="1" id="KW-0677">Repeat</keyword>
<protein>
    <recommendedName>
        <fullName evidence="2">DC1 domain-containing protein</fullName>
    </recommendedName>
</protein>
<dbReference type="FunCoup" id="A0A2K2C280">
    <property type="interactions" value="300"/>
</dbReference>
<evidence type="ECO:0000256" key="1">
    <source>
        <dbReference type="ARBA" id="ARBA00022737"/>
    </source>
</evidence>
<dbReference type="InterPro" id="IPR004146">
    <property type="entry name" value="DC1"/>
</dbReference>
<feature type="domain" description="DC1" evidence="2">
    <location>
        <begin position="157"/>
        <end position="204"/>
    </location>
</feature>
<dbReference type="Pfam" id="PF03107">
    <property type="entry name" value="C1_2"/>
    <property type="match status" value="3"/>
</dbReference>
<dbReference type="EMBL" id="CM009290">
    <property type="protein sequence ID" value="PNT56132.2"/>
    <property type="molecule type" value="Genomic_DNA"/>
</dbReference>
<dbReference type="OMA" id="SAYKCTK"/>
<feature type="domain" description="DC1" evidence="2">
    <location>
        <begin position="100"/>
        <end position="146"/>
    </location>
</feature>
<dbReference type="STRING" id="3694.A0A2K2C280"/>
<dbReference type="PANTHER" id="PTHR46288">
    <property type="entry name" value="PHORBOL-ESTER/DAG-TYPE DOMAIN-CONTAINING PROTEIN"/>
    <property type="match status" value="1"/>
</dbReference>